<proteinExistence type="predicted"/>
<dbReference type="AlphaFoldDB" id="A0A4D8PK55"/>
<dbReference type="Proteomes" id="UP000298595">
    <property type="component" value="Chromosome"/>
</dbReference>
<dbReference type="KEGG" id="aare:D3093_11680"/>
<gene>
    <name evidence="1" type="ORF">D3093_11680</name>
</gene>
<dbReference type="RefSeq" id="WP_137115583.1">
    <property type="nucleotide sequence ID" value="NZ_CP032321.1"/>
</dbReference>
<evidence type="ECO:0000313" key="1">
    <source>
        <dbReference type="EMBL" id="QCN95865.1"/>
    </source>
</evidence>
<protein>
    <recommendedName>
        <fullName evidence="3">Phage terminase Nu1 subunit (DNA packaging protein)</fullName>
    </recommendedName>
</protein>
<sequence>MATQTEVGKHLDLSDRSVRELLDRGILPNARRGALDLDQCRVAYIRHLRETAAGRGAGPSADGLTDARARLAHEQADHFALKNAALRLELLPRADITLAVTAIFTIVRDRLSALPARLAGPLAATSDPEAVRVRLSDAVSGVLVELSEERVVAIQEETADAA</sequence>
<dbReference type="EMBL" id="CP032321">
    <property type="protein sequence ID" value="QCN95865.1"/>
    <property type="molecule type" value="Genomic_DNA"/>
</dbReference>
<reference evidence="1 2" key="1">
    <citation type="submission" date="2018-09" db="EMBL/GenBank/DDBJ databases">
        <title>Whole genome based analysis of evolution and adaptive divergence in Indian and Brazilian strains of Azospirillum brasilense.</title>
        <authorList>
            <person name="Singh C."/>
            <person name="Tripathi A.K."/>
        </authorList>
    </citation>
    <scope>NUCLEOTIDE SEQUENCE [LARGE SCALE GENOMIC DNA]</scope>
    <source>
        <strain evidence="1 2">MTCC4035</strain>
    </source>
</reference>
<organism evidence="1 2">
    <name type="scientific">Azospirillum argentinense</name>
    <dbReference type="NCBI Taxonomy" id="2970906"/>
    <lineage>
        <taxon>Bacteria</taxon>
        <taxon>Pseudomonadati</taxon>
        <taxon>Pseudomonadota</taxon>
        <taxon>Alphaproteobacteria</taxon>
        <taxon>Rhodospirillales</taxon>
        <taxon>Azospirillaceae</taxon>
        <taxon>Azospirillum</taxon>
    </lineage>
</organism>
<evidence type="ECO:0000313" key="2">
    <source>
        <dbReference type="Proteomes" id="UP000298595"/>
    </source>
</evidence>
<name>A0A4D8PK55_9PROT</name>
<evidence type="ECO:0008006" key="3">
    <source>
        <dbReference type="Google" id="ProtNLM"/>
    </source>
</evidence>
<accession>A0A4D8PK55</accession>